<organism evidence="1 2">
    <name type="scientific">Fictibacillus marinisediminis</name>
    <dbReference type="NCBI Taxonomy" id="2878389"/>
    <lineage>
        <taxon>Bacteria</taxon>
        <taxon>Bacillati</taxon>
        <taxon>Bacillota</taxon>
        <taxon>Bacilli</taxon>
        <taxon>Bacillales</taxon>
        <taxon>Fictibacillaceae</taxon>
        <taxon>Fictibacillus</taxon>
    </lineage>
</organism>
<dbReference type="RefSeq" id="WP_248253911.1">
    <property type="nucleotide sequence ID" value="NZ_JAIWJX010000002.1"/>
</dbReference>
<reference evidence="1" key="1">
    <citation type="submission" date="2021-09" db="EMBL/GenBank/DDBJ databases">
        <title>Genome analysis of Fictibacillus sp. KIGAM418 isolated from marine sediment.</title>
        <authorList>
            <person name="Seo M.-J."/>
            <person name="Cho E.-S."/>
            <person name="Hwang C.Y."/>
        </authorList>
    </citation>
    <scope>NUCLEOTIDE SEQUENCE</scope>
    <source>
        <strain evidence="1">KIGAM418</strain>
    </source>
</reference>
<proteinExistence type="predicted"/>
<sequence>MDKITFLKEYRKNIKLVSNEEIEALNKNDLPNEWLDIFKDTSNDSRKSRLMNLWESICGMELKNTISYLTERLVDVDLVLDNDSYAILYSVQSENNEILYYEGGAPESISKNSELQKHYSHIPVSVKDFYEKLHNGFFYFPSRAMGLVRLQNISCFENFEWGIIEDLEEPLAINLNSTFGFFENGMGGYVAINMQDNSDDKATLWFTNDQPEYNLNFWDVVDEWIVIGLQDV</sequence>
<protein>
    <submittedName>
        <fullName evidence="1">SMI1/KNR4 family protein</fullName>
    </submittedName>
</protein>
<evidence type="ECO:0000313" key="1">
    <source>
        <dbReference type="EMBL" id="MCK6258660.1"/>
    </source>
</evidence>
<dbReference type="EMBL" id="JAIWJX010000002">
    <property type="protein sequence ID" value="MCK6258660.1"/>
    <property type="molecule type" value="Genomic_DNA"/>
</dbReference>
<name>A0A9X1XGI4_9BACL</name>
<keyword evidence="2" id="KW-1185">Reference proteome</keyword>
<dbReference type="Proteomes" id="UP001139011">
    <property type="component" value="Unassembled WGS sequence"/>
</dbReference>
<gene>
    <name evidence="1" type="ORF">LCY76_19000</name>
</gene>
<comment type="caution">
    <text evidence="1">The sequence shown here is derived from an EMBL/GenBank/DDBJ whole genome shotgun (WGS) entry which is preliminary data.</text>
</comment>
<accession>A0A9X1XGI4</accession>
<evidence type="ECO:0000313" key="2">
    <source>
        <dbReference type="Proteomes" id="UP001139011"/>
    </source>
</evidence>
<dbReference type="AlphaFoldDB" id="A0A9X1XGI4"/>